<dbReference type="GeneID" id="111246038"/>
<dbReference type="GO" id="GO:0001227">
    <property type="term" value="F:DNA-binding transcription repressor activity, RNA polymerase II-specific"/>
    <property type="evidence" value="ECO:0007669"/>
    <property type="project" value="TreeGrafter"/>
</dbReference>
<feature type="domain" description="C2H2-type" evidence="11">
    <location>
        <begin position="190"/>
        <end position="217"/>
    </location>
</feature>
<evidence type="ECO:0000256" key="3">
    <source>
        <dbReference type="ARBA" id="ARBA00022737"/>
    </source>
</evidence>
<dbReference type="OrthoDB" id="8953942at2759"/>
<dbReference type="FunFam" id="3.30.160.60:FF:001896">
    <property type="entry name" value="insulinoma-associated protein 1b"/>
    <property type="match status" value="1"/>
</dbReference>
<dbReference type="InterPro" id="IPR042972">
    <property type="entry name" value="INSM1/2"/>
</dbReference>
<dbReference type="PROSITE" id="PS50157">
    <property type="entry name" value="ZINC_FINGER_C2H2_2"/>
    <property type="match status" value="2"/>
</dbReference>
<evidence type="ECO:0000256" key="7">
    <source>
        <dbReference type="ARBA" id="ARBA00023163"/>
    </source>
</evidence>
<reference evidence="12" key="1">
    <citation type="submission" date="2021-01" db="UniProtKB">
        <authorList>
            <consortium name="EnsemblMetazoa"/>
        </authorList>
    </citation>
    <scope>IDENTIFICATION</scope>
</reference>
<feature type="region of interest" description="Disordered" evidence="10">
    <location>
        <begin position="242"/>
        <end position="273"/>
    </location>
</feature>
<dbReference type="SUPFAM" id="SSF57667">
    <property type="entry name" value="beta-beta-alpha zinc fingers"/>
    <property type="match status" value="1"/>
</dbReference>
<comment type="subcellular location">
    <subcellularLocation>
        <location evidence="1">Nucleus</location>
    </subcellularLocation>
</comment>
<protein>
    <recommendedName>
        <fullName evidence="11">C2H2-type domain-containing protein</fullName>
    </recommendedName>
</protein>
<evidence type="ECO:0000256" key="1">
    <source>
        <dbReference type="ARBA" id="ARBA00004123"/>
    </source>
</evidence>
<proteinExistence type="predicted"/>
<organism evidence="12 13">
    <name type="scientific">Varroa destructor</name>
    <name type="common">Honeybee mite</name>
    <dbReference type="NCBI Taxonomy" id="109461"/>
    <lineage>
        <taxon>Eukaryota</taxon>
        <taxon>Metazoa</taxon>
        <taxon>Ecdysozoa</taxon>
        <taxon>Arthropoda</taxon>
        <taxon>Chelicerata</taxon>
        <taxon>Arachnida</taxon>
        <taxon>Acari</taxon>
        <taxon>Parasitiformes</taxon>
        <taxon>Mesostigmata</taxon>
        <taxon>Gamasina</taxon>
        <taxon>Dermanyssoidea</taxon>
        <taxon>Varroidae</taxon>
        <taxon>Varroa</taxon>
    </lineage>
</organism>
<evidence type="ECO:0000256" key="4">
    <source>
        <dbReference type="ARBA" id="ARBA00022771"/>
    </source>
</evidence>
<dbReference type="EnsemblMetazoa" id="XM_022795240">
    <property type="protein sequence ID" value="XP_022650975"/>
    <property type="gene ID" value="LOC111246038"/>
</dbReference>
<keyword evidence="2" id="KW-0479">Metal-binding</keyword>
<dbReference type="GO" id="GO:0030182">
    <property type="term" value="P:neuron differentiation"/>
    <property type="evidence" value="ECO:0007669"/>
    <property type="project" value="TreeGrafter"/>
</dbReference>
<dbReference type="GO" id="GO:0010564">
    <property type="term" value="P:regulation of cell cycle process"/>
    <property type="evidence" value="ECO:0007669"/>
    <property type="project" value="TreeGrafter"/>
</dbReference>
<dbReference type="Pfam" id="PF00096">
    <property type="entry name" value="zf-C2H2"/>
    <property type="match status" value="2"/>
</dbReference>
<feature type="compositionally biased region" description="Low complexity" evidence="10">
    <location>
        <begin position="257"/>
        <end position="270"/>
    </location>
</feature>
<accession>A0A7M7JFC1</accession>
<name>A0A7M7JFC1_VARDE</name>
<evidence type="ECO:0000313" key="12">
    <source>
        <dbReference type="EnsemblMetazoa" id="XP_022650975"/>
    </source>
</evidence>
<feature type="compositionally biased region" description="Basic and acidic residues" evidence="10">
    <location>
        <begin position="242"/>
        <end position="256"/>
    </location>
</feature>
<evidence type="ECO:0000313" key="13">
    <source>
        <dbReference type="Proteomes" id="UP000594260"/>
    </source>
</evidence>
<dbReference type="InterPro" id="IPR013087">
    <property type="entry name" value="Znf_C2H2_type"/>
</dbReference>
<evidence type="ECO:0000256" key="6">
    <source>
        <dbReference type="ARBA" id="ARBA00023015"/>
    </source>
</evidence>
<dbReference type="InParanoid" id="A0A7M7JFC1"/>
<dbReference type="GO" id="GO:0017053">
    <property type="term" value="C:transcription repressor complex"/>
    <property type="evidence" value="ECO:0007669"/>
    <property type="project" value="TreeGrafter"/>
</dbReference>
<keyword evidence="8" id="KW-0539">Nucleus</keyword>
<keyword evidence="4 9" id="KW-0863">Zinc-finger</keyword>
<dbReference type="RefSeq" id="XP_022650975.1">
    <property type="nucleotide sequence ID" value="XM_022795240.1"/>
</dbReference>
<dbReference type="SMART" id="SM00355">
    <property type="entry name" value="ZnF_C2H2"/>
    <property type="match status" value="3"/>
</dbReference>
<evidence type="ECO:0000259" key="11">
    <source>
        <dbReference type="PROSITE" id="PS50157"/>
    </source>
</evidence>
<dbReference type="PROSITE" id="PS00028">
    <property type="entry name" value="ZINC_FINGER_C2H2_1"/>
    <property type="match status" value="2"/>
</dbReference>
<dbReference type="PANTHER" id="PTHR15065:SF4">
    <property type="entry name" value="LD18634P"/>
    <property type="match status" value="1"/>
</dbReference>
<keyword evidence="5" id="KW-0862">Zinc</keyword>
<keyword evidence="6" id="KW-0805">Transcription regulation</keyword>
<dbReference type="Proteomes" id="UP000594260">
    <property type="component" value="Unplaced"/>
</dbReference>
<dbReference type="AlphaFoldDB" id="A0A7M7JFC1"/>
<evidence type="ECO:0000256" key="2">
    <source>
        <dbReference type="ARBA" id="ARBA00022723"/>
    </source>
</evidence>
<keyword evidence="13" id="KW-1185">Reference proteome</keyword>
<evidence type="ECO:0000256" key="5">
    <source>
        <dbReference type="ARBA" id="ARBA00022833"/>
    </source>
</evidence>
<keyword evidence="7" id="KW-0804">Transcription</keyword>
<dbReference type="KEGG" id="vde:111246038"/>
<feature type="domain" description="C2H2-type" evidence="11">
    <location>
        <begin position="220"/>
        <end position="248"/>
    </location>
</feature>
<dbReference type="GO" id="GO:0005634">
    <property type="term" value="C:nucleus"/>
    <property type="evidence" value="ECO:0007669"/>
    <property type="project" value="UniProtKB-SubCell"/>
</dbReference>
<sequence>MPKGFLLHRPSTLTMGAPNPKKRLLHCALIEFAEMVSHDMRFPPSPVSPASTADSPINLTTNIPQSPPVRTVPETPLTLDYLHDMPVLPTKYTTTYASPATKTNSTTATADYAAGRHHSLSVQSQASSATGNTQLAAVVPDHEKTTPSISLPVNKRLCTTKFTCKLCRLNFSDPLSLARHVCAAIRPVEYRCPECDKVFNNPANLASHRRWHKPSASQQLECPLCAQLFRRNSLLKKHLETEHPTHRQGQRQELHRQQQQHQNHPQIVSQKYSKEVQDETAHLQCHLQSTPQGFLPSSKQSHNQTVFLVGDQSSPLSPLRSHANLVIHGLIHHPESPFMPPLPGIY</sequence>
<dbReference type="Gene3D" id="3.30.160.60">
    <property type="entry name" value="Classic Zinc Finger"/>
    <property type="match status" value="1"/>
</dbReference>
<dbReference type="GO" id="GO:0000978">
    <property type="term" value="F:RNA polymerase II cis-regulatory region sequence-specific DNA binding"/>
    <property type="evidence" value="ECO:0007669"/>
    <property type="project" value="TreeGrafter"/>
</dbReference>
<keyword evidence="3" id="KW-0677">Repeat</keyword>
<dbReference type="GO" id="GO:0008270">
    <property type="term" value="F:zinc ion binding"/>
    <property type="evidence" value="ECO:0007669"/>
    <property type="project" value="UniProtKB-KW"/>
</dbReference>
<evidence type="ECO:0000256" key="10">
    <source>
        <dbReference type="SAM" id="MobiDB-lite"/>
    </source>
</evidence>
<dbReference type="PANTHER" id="PTHR15065">
    <property type="entry name" value="INSULINOMA-ASSOCIATED 1"/>
    <property type="match status" value="1"/>
</dbReference>
<evidence type="ECO:0000256" key="9">
    <source>
        <dbReference type="PROSITE-ProRule" id="PRU00042"/>
    </source>
</evidence>
<evidence type="ECO:0000256" key="8">
    <source>
        <dbReference type="ARBA" id="ARBA00023242"/>
    </source>
</evidence>
<dbReference type="InterPro" id="IPR036236">
    <property type="entry name" value="Znf_C2H2_sf"/>
</dbReference>